<evidence type="ECO:0000313" key="2">
    <source>
        <dbReference type="Proteomes" id="UP000595814"/>
    </source>
</evidence>
<gene>
    <name evidence="1" type="ORF">JFY71_09225</name>
</gene>
<keyword evidence="1" id="KW-0547">Nucleotide-binding</keyword>
<dbReference type="Proteomes" id="UP000595814">
    <property type="component" value="Chromosome"/>
</dbReference>
<keyword evidence="2" id="KW-1185">Reference proteome</keyword>
<proteinExistence type="predicted"/>
<organism evidence="1 2">
    <name type="scientific">Miniphocaeibacter halophilus</name>
    <dbReference type="NCBI Taxonomy" id="2931922"/>
    <lineage>
        <taxon>Bacteria</taxon>
        <taxon>Bacillati</taxon>
        <taxon>Bacillota</taxon>
        <taxon>Tissierellia</taxon>
        <taxon>Tissierellales</taxon>
        <taxon>Peptoniphilaceae</taxon>
        <taxon>Miniphocaeibacter</taxon>
    </lineage>
</organism>
<evidence type="ECO:0000313" key="1">
    <source>
        <dbReference type="EMBL" id="QQK07470.1"/>
    </source>
</evidence>
<keyword evidence="1" id="KW-0067">ATP-binding</keyword>
<sequence length="631" mass="73503">MILIGAKEISKSYVTEEILSDVTFNIQKGDKVGLIGVNGSGKTTLLNILMNEISYDSGEIYKQKDLKIGYLKQLADLNTNNTLYDECLIVFEEVIGLEDKMRQLEQKMSSCKEDDLDEILLQYQKLQDRFIKLDGYEYNSRIQGMLKGLGFKEEDFYKNIRFFSGGQKSRIQLAKLLLSKPDILFLDEPTNHLDLEAIDFLQNFLRDYDGSILLISHDRYFLDKVVNKIFLLENKKIEIYKGNYSAYTVQRKKDLETRMAAYENQQKEIKRQQEIIERFSNYGSARLIKQSQSRKKLLDKMKVLEEPKNVSSQFSLRFTPAVESGKDVLKIEDLSKSFDDKTLFENVDIDIYKGEKVGLIGSNGIGKTTLFKMILGKSGINNGSINIGSQVHIGYFDQEQQNLDINNTIIDEIWNEYPNLTHYDIRNYLARFMFIGDDIFKEISELSGGEKARVSLLKLMLSTSNFLLMDEPTNHLDIDSKEVLENALLEYDGTCFIISHDRYFLNKVVDKIIILNNDGATTYLGNYDYYIEKINEDKIQLEIERKSKTSIEKEKKKLKELEREKSQNKKKIIDLEKKIQEIEFEIENLNLQASDNELYTDTKKVESLFKEIRIKEQLKEQLYDDWFELQD</sequence>
<reference evidence="1 2" key="1">
    <citation type="journal article" date="2022" name="Int. J. Syst. Evol. Microbiol.">
        <title>Miniphocaeibacter halophilus sp. nov., an ammonium-tolerant acetate-producing bacterium isolated from a biogas system.</title>
        <authorList>
            <person name="Schnurer A."/>
            <person name="Singh A."/>
            <person name="Bi S."/>
            <person name="Qiao W."/>
            <person name="Westerholm M."/>
        </authorList>
    </citation>
    <scope>NUCLEOTIDE SEQUENCE [LARGE SCALE GENOMIC DNA]</scope>
    <source>
        <strain evidence="1 2">AMB_01</strain>
    </source>
</reference>
<name>A0AC61MS83_9FIRM</name>
<dbReference type="EMBL" id="CP066744">
    <property type="protein sequence ID" value="QQK07470.1"/>
    <property type="molecule type" value="Genomic_DNA"/>
</dbReference>
<accession>A0AC61MS83</accession>
<protein>
    <submittedName>
        <fullName evidence="1">ABC-F family ATP-binding cassette domain-containing protein</fullName>
    </submittedName>
</protein>